<organism evidence="14 15">
    <name type="scientific">Butyricicoccus pullicaecorum</name>
    <dbReference type="NCBI Taxonomy" id="501571"/>
    <lineage>
        <taxon>Bacteria</taxon>
        <taxon>Bacillati</taxon>
        <taxon>Bacillota</taxon>
        <taxon>Clostridia</taxon>
        <taxon>Eubacteriales</taxon>
        <taxon>Butyricicoccaceae</taxon>
        <taxon>Butyricicoccus</taxon>
    </lineage>
</organism>
<feature type="transmembrane region" description="Helical" evidence="13">
    <location>
        <begin position="403"/>
        <end position="424"/>
    </location>
</feature>
<feature type="transmembrane region" description="Helical" evidence="13">
    <location>
        <begin position="271"/>
        <end position="294"/>
    </location>
</feature>
<evidence type="ECO:0000256" key="9">
    <source>
        <dbReference type="ARBA" id="ARBA00022989"/>
    </source>
</evidence>
<feature type="transmembrane region" description="Helical" evidence="13">
    <location>
        <begin position="59"/>
        <end position="86"/>
    </location>
</feature>
<evidence type="ECO:0000256" key="12">
    <source>
        <dbReference type="ARBA" id="ARBA00031636"/>
    </source>
</evidence>
<dbReference type="EMBL" id="NFKK01000013">
    <property type="protein sequence ID" value="OUP52066.1"/>
    <property type="molecule type" value="Genomic_DNA"/>
</dbReference>
<dbReference type="InterPro" id="IPR048279">
    <property type="entry name" value="MdtK-like"/>
</dbReference>
<feature type="transmembrane region" description="Helical" evidence="13">
    <location>
        <begin position="300"/>
        <end position="320"/>
    </location>
</feature>
<protein>
    <recommendedName>
        <fullName evidence="4">Probable multidrug resistance protein NorM</fullName>
    </recommendedName>
    <alternativeName>
        <fullName evidence="12">Multidrug-efflux transporter</fullName>
    </alternativeName>
</protein>
<evidence type="ECO:0000256" key="7">
    <source>
        <dbReference type="ARBA" id="ARBA00022475"/>
    </source>
</evidence>
<dbReference type="InterPro" id="IPR050222">
    <property type="entry name" value="MATE_MdtK"/>
</dbReference>
<feature type="transmembrane region" description="Helical" evidence="13">
    <location>
        <begin position="27"/>
        <end position="47"/>
    </location>
</feature>
<sequence length="469" mass="50674">MCKVHKKEGIMQRSSWTRPTAKTMRDMLHIGAPIFAELFLVSLFVMVDTALLKPCGTTAIAAVGLTAEPINVLEFLFFAVQTAVIARMARASAKNDRNAIHAIIRGYLKLTLASAALLAVLTGVFAVPFLTLFGGTADTLPIAVPYFQISLLAFVCRRMYGAMATILKGLDKPQWSFLLNLIANGINIVGDVVLINGYGPFPKLGALGAAVATVSGCAVGLLCAVVVMRDQLRAREIRIPLSDWLRSTWRETRAICTEALPMAGEKVMIRLGIFLSITRIAALGTTAFAAYRILISLQNFAYLGAEAVATTALIFLSKAYANHDRKAAQDAFSAAMVYGLAFSSLCAVLFFAVPGFLMSCYSDDPQVLSEGVRILRIIFLYQPFQAVALIYASGMRSCRRAGIPSIITTVGIVLVRPSLVYLLAGPLGVCGAWIAIMTDEIVRCVLLFALRGKMWRQFTDAPTPSLAVV</sequence>
<evidence type="ECO:0000256" key="8">
    <source>
        <dbReference type="ARBA" id="ARBA00022692"/>
    </source>
</evidence>
<feature type="transmembrane region" description="Helical" evidence="13">
    <location>
        <begin position="430"/>
        <end position="450"/>
    </location>
</feature>
<keyword evidence="6" id="KW-0050">Antiport</keyword>
<dbReference type="GO" id="GO:0015297">
    <property type="term" value="F:antiporter activity"/>
    <property type="evidence" value="ECO:0007669"/>
    <property type="project" value="UniProtKB-KW"/>
</dbReference>
<evidence type="ECO:0000313" key="15">
    <source>
        <dbReference type="Proteomes" id="UP000195897"/>
    </source>
</evidence>
<evidence type="ECO:0000256" key="4">
    <source>
        <dbReference type="ARBA" id="ARBA00020268"/>
    </source>
</evidence>
<feature type="transmembrane region" description="Helical" evidence="13">
    <location>
        <begin position="107"/>
        <end position="133"/>
    </location>
</feature>
<evidence type="ECO:0000313" key="14">
    <source>
        <dbReference type="EMBL" id="OUP52066.1"/>
    </source>
</evidence>
<accession>A0A1Y4L5W3</accession>
<evidence type="ECO:0000256" key="6">
    <source>
        <dbReference type="ARBA" id="ARBA00022449"/>
    </source>
</evidence>
<evidence type="ECO:0000256" key="3">
    <source>
        <dbReference type="ARBA" id="ARBA00010199"/>
    </source>
</evidence>
<dbReference type="GO" id="GO:0042910">
    <property type="term" value="F:xenobiotic transmembrane transporter activity"/>
    <property type="evidence" value="ECO:0007669"/>
    <property type="project" value="InterPro"/>
</dbReference>
<dbReference type="GO" id="GO:0006811">
    <property type="term" value="P:monoatomic ion transport"/>
    <property type="evidence" value="ECO:0007669"/>
    <property type="project" value="UniProtKB-KW"/>
</dbReference>
<comment type="similarity">
    <text evidence="3">Belongs to the multi antimicrobial extrusion (MATE) (TC 2.A.66.1) family.</text>
</comment>
<feature type="transmembrane region" description="Helical" evidence="13">
    <location>
        <begin position="204"/>
        <end position="228"/>
    </location>
</feature>
<feature type="transmembrane region" description="Helical" evidence="13">
    <location>
        <begin position="139"/>
        <end position="156"/>
    </location>
</feature>
<dbReference type="InterPro" id="IPR002528">
    <property type="entry name" value="MATE_fam"/>
</dbReference>
<keyword evidence="10" id="KW-0406">Ion transport</keyword>
<comment type="function">
    <text evidence="1">Multidrug efflux pump.</text>
</comment>
<keyword evidence="11 13" id="KW-0472">Membrane</keyword>
<dbReference type="AlphaFoldDB" id="A0A1Y4L5W3"/>
<feature type="transmembrane region" description="Helical" evidence="13">
    <location>
        <begin position="373"/>
        <end position="391"/>
    </location>
</feature>
<comment type="caution">
    <text evidence="14">The sequence shown here is derived from an EMBL/GenBank/DDBJ whole genome shotgun (WGS) entry which is preliminary data.</text>
</comment>
<proteinExistence type="inferred from homology"/>
<gene>
    <name evidence="14" type="ORF">B5F17_10480</name>
</gene>
<reference evidence="15" key="1">
    <citation type="submission" date="2017-04" db="EMBL/GenBank/DDBJ databases">
        <title>Function of individual gut microbiota members based on whole genome sequencing of pure cultures obtained from chicken caecum.</title>
        <authorList>
            <person name="Medvecky M."/>
            <person name="Cejkova D."/>
            <person name="Polansky O."/>
            <person name="Karasova D."/>
            <person name="Kubasova T."/>
            <person name="Cizek A."/>
            <person name="Rychlik I."/>
        </authorList>
    </citation>
    <scope>NUCLEOTIDE SEQUENCE [LARGE SCALE GENOMIC DNA]</scope>
    <source>
        <strain evidence="15">An180</strain>
    </source>
</reference>
<keyword evidence="5" id="KW-0813">Transport</keyword>
<dbReference type="PANTHER" id="PTHR43298">
    <property type="entry name" value="MULTIDRUG RESISTANCE PROTEIN NORM-RELATED"/>
    <property type="match status" value="1"/>
</dbReference>
<dbReference type="Pfam" id="PF01554">
    <property type="entry name" value="MatE"/>
    <property type="match status" value="2"/>
</dbReference>
<evidence type="ECO:0000256" key="11">
    <source>
        <dbReference type="ARBA" id="ARBA00023136"/>
    </source>
</evidence>
<comment type="subcellular location">
    <subcellularLocation>
        <location evidence="2">Cell membrane</location>
        <topology evidence="2">Multi-pass membrane protein</topology>
    </subcellularLocation>
</comment>
<keyword evidence="8 13" id="KW-0812">Transmembrane</keyword>
<evidence type="ECO:0000256" key="5">
    <source>
        <dbReference type="ARBA" id="ARBA00022448"/>
    </source>
</evidence>
<evidence type="ECO:0000256" key="13">
    <source>
        <dbReference type="SAM" id="Phobius"/>
    </source>
</evidence>
<feature type="transmembrane region" description="Helical" evidence="13">
    <location>
        <begin position="177"/>
        <end position="198"/>
    </location>
</feature>
<evidence type="ECO:0000256" key="10">
    <source>
        <dbReference type="ARBA" id="ARBA00023065"/>
    </source>
</evidence>
<dbReference type="GO" id="GO:0005886">
    <property type="term" value="C:plasma membrane"/>
    <property type="evidence" value="ECO:0007669"/>
    <property type="project" value="UniProtKB-SubCell"/>
</dbReference>
<evidence type="ECO:0000256" key="1">
    <source>
        <dbReference type="ARBA" id="ARBA00003408"/>
    </source>
</evidence>
<dbReference type="PIRSF" id="PIRSF006603">
    <property type="entry name" value="DinF"/>
    <property type="match status" value="1"/>
</dbReference>
<name>A0A1Y4L5W3_9FIRM</name>
<evidence type="ECO:0000256" key="2">
    <source>
        <dbReference type="ARBA" id="ARBA00004651"/>
    </source>
</evidence>
<feature type="transmembrane region" description="Helical" evidence="13">
    <location>
        <begin position="332"/>
        <end position="353"/>
    </location>
</feature>
<keyword evidence="7" id="KW-1003">Cell membrane</keyword>
<keyword evidence="9 13" id="KW-1133">Transmembrane helix</keyword>
<dbReference type="PANTHER" id="PTHR43298:SF2">
    <property type="entry name" value="FMN_FAD EXPORTER YEEO-RELATED"/>
    <property type="match status" value="1"/>
</dbReference>
<dbReference type="Proteomes" id="UP000195897">
    <property type="component" value="Unassembled WGS sequence"/>
</dbReference>